<dbReference type="InterPro" id="IPR007527">
    <property type="entry name" value="Znf_SWIM"/>
</dbReference>
<keyword evidence="1" id="KW-0479">Metal-binding</keyword>
<protein>
    <recommendedName>
        <fullName evidence="2">SWIM-type domain-containing protein</fullName>
    </recommendedName>
</protein>
<dbReference type="RefSeq" id="WP_088820082.1">
    <property type="nucleotide sequence ID" value="NZ_CP019964.1"/>
</dbReference>
<proteinExistence type="predicted"/>
<keyword evidence="4" id="KW-1185">Reference proteome</keyword>
<dbReference type="PROSITE" id="PS50966">
    <property type="entry name" value="ZF_SWIM"/>
    <property type="match status" value="1"/>
</dbReference>
<feature type="domain" description="SWIM-type" evidence="2">
    <location>
        <begin position="153"/>
        <end position="191"/>
    </location>
</feature>
<dbReference type="GeneID" id="33314074"/>
<organism evidence="3 4">
    <name type="scientific">Candidatus Mancarchaeum acidiphilum</name>
    <dbReference type="NCBI Taxonomy" id="1920749"/>
    <lineage>
        <taxon>Archaea</taxon>
        <taxon>Candidatus Micrarchaeota</taxon>
        <taxon>Candidatus Mancarchaeum</taxon>
    </lineage>
</organism>
<evidence type="ECO:0000259" key="2">
    <source>
        <dbReference type="PROSITE" id="PS50966"/>
    </source>
</evidence>
<dbReference type="AlphaFoldDB" id="A0A218NMW5"/>
<sequence length="198" mass="22964">MADVEKKKNSDSKINDRNKSLLRTHYTVDDNKRSADLANSIYKLYLNGDFGIAEAISSYMLKLDYLDRKRDFGYLFEKSIKSVGDEEFSKFIEKVKRKRRGEALVEDSVLSIRYNKSSEGVNLSVFLGNLPIMERVDKETWNVHSHSAENFWYQVKFKDGRAVCPCDDFKYRSSKFGGKCKHIYEVEAAIRMLVLALE</sequence>
<gene>
    <name evidence="3" type="ORF">Mia14_0517</name>
</gene>
<name>A0A218NMW5_9ARCH</name>
<accession>A0A218NMW5</accession>
<dbReference type="GO" id="GO:0008270">
    <property type="term" value="F:zinc ion binding"/>
    <property type="evidence" value="ECO:0007669"/>
    <property type="project" value="UniProtKB-KW"/>
</dbReference>
<evidence type="ECO:0000313" key="3">
    <source>
        <dbReference type="EMBL" id="ASI13830.1"/>
    </source>
</evidence>
<dbReference type="Proteomes" id="UP000197679">
    <property type="component" value="Chromosome"/>
</dbReference>
<reference evidence="3 4" key="1">
    <citation type="journal article" date="2017" name="Nat. Commun.">
        <title>'ARMAN' archaea depend on association with euryarchaeal host in culture and in situ.</title>
        <authorList>
            <person name="Golyshina O."/>
            <person name="Toshchakov S."/>
            <person name="Makarova K."/>
            <person name="Gavrilov S."/>
            <person name="Korzhenkov A."/>
            <person name="La Cono V."/>
            <person name="Arcadi E."/>
            <person name="Nechitaylo T."/>
            <person name="Ferrer M."/>
            <person name="Kublanov I."/>
            <person name="Wolf Y."/>
            <person name="Yakimov M."/>
            <person name="Golyshin P."/>
            <person name="Slesarev A."/>
            <person name="Kozyavkin S."/>
        </authorList>
    </citation>
    <scope>NUCLEOTIDE SEQUENCE [LARGE SCALE GENOMIC DNA]</scope>
    <source>
        <strain evidence="3 4">Mia14</strain>
    </source>
</reference>
<dbReference type="KEGG" id="marh:Mia14_0517"/>
<dbReference type="OrthoDB" id="142306at2157"/>
<dbReference type="EMBL" id="CP019964">
    <property type="protein sequence ID" value="ASI13830.1"/>
    <property type="molecule type" value="Genomic_DNA"/>
</dbReference>
<keyword evidence="1" id="KW-0863">Zinc-finger</keyword>
<evidence type="ECO:0000256" key="1">
    <source>
        <dbReference type="PROSITE-ProRule" id="PRU00325"/>
    </source>
</evidence>
<evidence type="ECO:0000313" key="4">
    <source>
        <dbReference type="Proteomes" id="UP000197679"/>
    </source>
</evidence>
<keyword evidence="1" id="KW-0862">Zinc</keyword>